<reference evidence="1 2" key="1">
    <citation type="submission" date="2018-08" db="EMBL/GenBank/DDBJ databases">
        <title>A genome reference for cultivated species of the human gut microbiota.</title>
        <authorList>
            <person name="Zou Y."/>
            <person name="Xue W."/>
            <person name="Luo G."/>
        </authorList>
    </citation>
    <scope>NUCLEOTIDE SEQUENCE [LARGE SCALE GENOMIC DNA]</scope>
    <source>
        <strain evidence="1 2">TF06-40</strain>
    </source>
</reference>
<dbReference type="EMBL" id="QSSA01000019">
    <property type="protein sequence ID" value="RGL59105.1"/>
    <property type="molecule type" value="Genomic_DNA"/>
</dbReference>
<sequence>MTHTKNSVKKPLHQIQEFVQHKQQRINEKYGGFYNYSKHFFTKTAHISNISIIFAERIRKKGIIHHGTI</sequence>
<protein>
    <submittedName>
        <fullName evidence="1">Uncharacterized protein</fullName>
    </submittedName>
</protein>
<organism evidence="1 2">
    <name type="scientific">Segatella copri</name>
    <dbReference type="NCBI Taxonomy" id="165179"/>
    <lineage>
        <taxon>Bacteria</taxon>
        <taxon>Pseudomonadati</taxon>
        <taxon>Bacteroidota</taxon>
        <taxon>Bacteroidia</taxon>
        <taxon>Bacteroidales</taxon>
        <taxon>Prevotellaceae</taxon>
        <taxon>Segatella</taxon>
    </lineage>
</organism>
<comment type="caution">
    <text evidence="1">The sequence shown here is derived from an EMBL/GenBank/DDBJ whole genome shotgun (WGS) entry which is preliminary data.</text>
</comment>
<dbReference type="Proteomes" id="UP000261187">
    <property type="component" value="Unassembled WGS sequence"/>
</dbReference>
<dbReference type="AlphaFoldDB" id="A0AA92SXY1"/>
<evidence type="ECO:0000313" key="2">
    <source>
        <dbReference type="Proteomes" id="UP000261187"/>
    </source>
</evidence>
<accession>A0AA92SXY1</accession>
<gene>
    <name evidence="1" type="ORF">DXC61_09400</name>
</gene>
<evidence type="ECO:0000313" key="1">
    <source>
        <dbReference type="EMBL" id="RGL59105.1"/>
    </source>
</evidence>
<proteinExistence type="predicted"/>
<name>A0AA92SXY1_9BACT</name>